<evidence type="ECO:0000256" key="1">
    <source>
        <dbReference type="SAM" id="SignalP"/>
    </source>
</evidence>
<dbReference type="AlphaFoldDB" id="A0A0K2X963"/>
<evidence type="ECO:0000313" key="3">
    <source>
        <dbReference type="EMBL" id="CRF43047.1"/>
    </source>
</evidence>
<protein>
    <submittedName>
        <fullName evidence="3">Outer membrane protein</fullName>
    </submittedName>
</protein>
<organism evidence="3 7">
    <name type="scientific">Helicobacter ailurogastricus</name>
    <dbReference type="NCBI Taxonomy" id="1578720"/>
    <lineage>
        <taxon>Bacteria</taxon>
        <taxon>Pseudomonadati</taxon>
        <taxon>Campylobacterota</taxon>
        <taxon>Epsilonproteobacteria</taxon>
        <taxon>Campylobacterales</taxon>
        <taxon>Helicobacteraceae</taxon>
        <taxon>Helicobacter</taxon>
    </lineage>
</organism>
<dbReference type="RefSeq" id="WP_053941643.1">
    <property type="nucleotide sequence ID" value="NZ_CDMH01000057.1"/>
</dbReference>
<keyword evidence="1" id="KW-0732">Signal</keyword>
<reference evidence="5" key="3">
    <citation type="submission" date="2014-12" db="EMBL/GenBank/DDBJ databases">
        <authorList>
            <person name="Smet A."/>
        </authorList>
    </citation>
    <scope>NUCLEOTIDE SEQUENCE [LARGE SCALE GENOMIC DNA]</scope>
</reference>
<keyword evidence="5" id="KW-1185">Reference proteome</keyword>
<dbReference type="EMBL" id="CDML01000011">
    <property type="protein sequence ID" value="CRF40654.1"/>
    <property type="molecule type" value="Genomic_DNA"/>
</dbReference>
<evidence type="ECO:0000313" key="2">
    <source>
        <dbReference type="EMBL" id="CRF40654.1"/>
    </source>
</evidence>
<dbReference type="Proteomes" id="UP000041394">
    <property type="component" value="Unassembled WGS sequence"/>
</dbReference>
<gene>
    <name evidence="2" type="ORF">HAL011_04160</name>
    <name evidence="3" type="ORF">HAL013_12710</name>
    <name evidence="4" type="ORF">HAL09_08520</name>
</gene>
<evidence type="ECO:0000313" key="5">
    <source>
        <dbReference type="Proteomes" id="UP000038622"/>
    </source>
</evidence>
<dbReference type="Proteomes" id="UP000038622">
    <property type="component" value="Unassembled WGS sequence"/>
</dbReference>
<feature type="signal peptide" evidence="1">
    <location>
        <begin position="1"/>
        <end position="20"/>
    </location>
</feature>
<dbReference type="STRING" id="1578720.HAL011_04160"/>
<proteinExistence type="predicted"/>
<evidence type="ECO:0000313" key="6">
    <source>
        <dbReference type="Proteomes" id="UP000041394"/>
    </source>
</evidence>
<dbReference type="EMBL" id="CDMN01000034">
    <property type="protein sequence ID" value="CRF44276.1"/>
    <property type="molecule type" value="Genomic_DNA"/>
</dbReference>
<dbReference type="InterPro" id="IPR003678">
    <property type="entry name" value="Put_OMP"/>
</dbReference>
<evidence type="ECO:0000313" key="4">
    <source>
        <dbReference type="EMBL" id="CRF44276.1"/>
    </source>
</evidence>
<sequence>MGLMCRKGLFFCACCASALGAFDYKFSGTSESVSKVGFNHSPINSKKGIFPTESFVTLTLKAQVDASLWENENYKLSAGLGGSIGGLAYNSTKTLIDQSTGQLYGSKIYYYFGRWWGFLGNAPWKKSNIESTQQARPYVLYNAFLRYDYGHVLTIIAGRYLSKTIFLSGYTEGFEVSYKFRPYFRLRWFSSFGRALAVGEFIRPWYAPITTTNKKGQVVDLGIHAVGLNFDTKKFSAVGFVYFSPNTYTTPGVKLHYNSNPSFNGLGFKSLTDMTVIFPIYSPHLYDAWYRGSMLGKGGVSLYIRQRFDYNQYNFGGGYFQNFGNANAKINWYGSPIGIDYRDNSVYGGLMDNMISPNAVTGFVFVGGVFKKLFWGLVGRLTYSPRANEQSVAWNVGIKWNRYFSTNIKIEYNEVDTHKGYNIANWYTLDPSAPATNQDRSYLMTAIKAQF</sequence>
<reference evidence="3" key="1">
    <citation type="submission" date="2014-12" db="EMBL/GenBank/DDBJ databases">
        <title>Whole genome sequences of four Staphylococcus schleiferi canine isolates.</title>
        <authorList>
            <person name="Misic A.M."/>
            <person name="Cain C."/>
            <person name="Morris D.O."/>
            <person name="Rankin S."/>
            <person name="Beiting D."/>
        </authorList>
    </citation>
    <scope>NUCLEOTIDE SEQUENCE</scope>
    <source>
        <strain evidence="2">ASB11</strain>
        <strain evidence="3">ASB13</strain>
        <strain evidence="4">ASB9</strain>
    </source>
</reference>
<accession>A0A0K2X963</accession>
<dbReference type="Pfam" id="PF02521">
    <property type="entry name" value="HP_OMP_2"/>
    <property type="match status" value="1"/>
</dbReference>
<evidence type="ECO:0000313" key="7">
    <source>
        <dbReference type="Proteomes" id="UP000045175"/>
    </source>
</evidence>
<name>A0A0K2X963_9HELI</name>
<dbReference type="EMBL" id="CDMH01000057">
    <property type="protein sequence ID" value="CRF43047.1"/>
    <property type="molecule type" value="Genomic_DNA"/>
</dbReference>
<feature type="chain" id="PRO_5013456469" evidence="1">
    <location>
        <begin position="21"/>
        <end position="451"/>
    </location>
</feature>
<reference evidence="6 7" key="2">
    <citation type="submission" date="2014-12" db="EMBL/GenBank/DDBJ databases">
        <authorList>
            <person name="Jaenicke S."/>
        </authorList>
    </citation>
    <scope>NUCLEOTIDE SEQUENCE [LARGE SCALE GENOMIC DNA]</scope>
</reference>
<dbReference type="Proteomes" id="UP000045175">
    <property type="component" value="Unassembled WGS sequence"/>
</dbReference>
<dbReference type="OrthoDB" id="5328533at2"/>